<comment type="caution">
    <text evidence="10">The sequence shown here is derived from an EMBL/GenBank/DDBJ whole genome shotgun (WGS) entry which is preliminary data.</text>
</comment>
<evidence type="ECO:0000313" key="10">
    <source>
        <dbReference type="EMBL" id="MCB6184601.1"/>
    </source>
</evidence>
<dbReference type="SMART" id="SM01230">
    <property type="entry name" value="Gln-synt_C"/>
    <property type="match status" value="1"/>
</dbReference>
<feature type="domain" description="GS beta-grasp" evidence="8">
    <location>
        <begin position="15"/>
        <end position="104"/>
    </location>
</feature>
<evidence type="ECO:0000256" key="6">
    <source>
        <dbReference type="PROSITE-ProRule" id="PRU01330"/>
    </source>
</evidence>
<evidence type="ECO:0000256" key="7">
    <source>
        <dbReference type="RuleBase" id="RU000384"/>
    </source>
</evidence>
<evidence type="ECO:0000256" key="3">
    <source>
        <dbReference type="ARBA" id="ARBA00022741"/>
    </source>
</evidence>
<dbReference type="InterPro" id="IPR036651">
    <property type="entry name" value="Gln_synt_N_sf"/>
</dbReference>
<dbReference type="InterPro" id="IPR027303">
    <property type="entry name" value="Gln_synth_gly_rich_site"/>
</dbReference>
<keyword evidence="2" id="KW-0436">Ligase</keyword>
<comment type="similarity">
    <text evidence="6 7">Belongs to the glutamine synthetase family.</text>
</comment>
<organism evidence="10 11">
    <name type="scientific">Leeia speluncae</name>
    <dbReference type="NCBI Taxonomy" id="2884804"/>
    <lineage>
        <taxon>Bacteria</taxon>
        <taxon>Pseudomonadati</taxon>
        <taxon>Pseudomonadota</taxon>
        <taxon>Betaproteobacteria</taxon>
        <taxon>Neisseriales</taxon>
        <taxon>Leeiaceae</taxon>
        <taxon>Leeia</taxon>
    </lineage>
</organism>
<keyword evidence="4" id="KW-0067">ATP-binding</keyword>
<accession>A0ABS8D9I4</accession>
<feature type="domain" description="GS catalytic" evidence="9">
    <location>
        <begin position="111"/>
        <end position="445"/>
    </location>
</feature>
<proteinExistence type="inferred from homology"/>
<dbReference type="InterPro" id="IPR008146">
    <property type="entry name" value="Gln_synth_cat_dom"/>
</dbReference>
<dbReference type="PROSITE" id="PS00181">
    <property type="entry name" value="GLNA_ATP"/>
    <property type="match status" value="1"/>
</dbReference>
<dbReference type="Gene3D" id="3.10.20.70">
    <property type="entry name" value="Glutamine synthetase, N-terminal domain"/>
    <property type="match status" value="1"/>
</dbReference>
<keyword evidence="5" id="KW-0460">Magnesium</keyword>
<evidence type="ECO:0000256" key="4">
    <source>
        <dbReference type="ARBA" id="ARBA00022840"/>
    </source>
</evidence>
<dbReference type="Gene3D" id="3.30.590.10">
    <property type="entry name" value="Glutamine synthetase/guanido kinase, catalytic domain"/>
    <property type="match status" value="1"/>
</dbReference>
<evidence type="ECO:0000259" key="8">
    <source>
        <dbReference type="PROSITE" id="PS51986"/>
    </source>
</evidence>
<evidence type="ECO:0000313" key="11">
    <source>
        <dbReference type="Proteomes" id="UP001165395"/>
    </source>
</evidence>
<gene>
    <name evidence="10" type="ORF">LIN78_13725</name>
</gene>
<keyword evidence="11" id="KW-1185">Reference proteome</keyword>
<protein>
    <submittedName>
        <fullName evidence="10">Glutamine synthetase family protein</fullName>
    </submittedName>
</protein>
<evidence type="ECO:0000256" key="5">
    <source>
        <dbReference type="ARBA" id="ARBA00022842"/>
    </source>
</evidence>
<dbReference type="InterPro" id="IPR008147">
    <property type="entry name" value="Gln_synt_N"/>
</dbReference>
<dbReference type="SUPFAM" id="SSF54368">
    <property type="entry name" value="Glutamine synthetase, N-terminal domain"/>
    <property type="match status" value="1"/>
</dbReference>
<dbReference type="PROSITE" id="PS51987">
    <property type="entry name" value="GS_CATALYTIC"/>
    <property type="match status" value="1"/>
</dbReference>
<evidence type="ECO:0000256" key="1">
    <source>
        <dbReference type="ARBA" id="ARBA00001946"/>
    </source>
</evidence>
<dbReference type="RefSeq" id="WP_227181412.1">
    <property type="nucleotide sequence ID" value="NZ_JAJBZT010000008.1"/>
</dbReference>
<evidence type="ECO:0000256" key="2">
    <source>
        <dbReference type="ARBA" id="ARBA00022598"/>
    </source>
</evidence>
<dbReference type="EMBL" id="JAJBZT010000008">
    <property type="protein sequence ID" value="MCB6184601.1"/>
    <property type="molecule type" value="Genomic_DNA"/>
</dbReference>
<name>A0ABS8D9I4_9NEIS</name>
<evidence type="ECO:0000259" key="9">
    <source>
        <dbReference type="PROSITE" id="PS51987"/>
    </source>
</evidence>
<dbReference type="Pfam" id="PF00120">
    <property type="entry name" value="Gln-synt_C"/>
    <property type="match status" value="1"/>
</dbReference>
<sequence>MEASLKQFLQEHQIHEVECVIPDMTGIARGKIVPKNLFVAEDNMKMSKAVLMITVNGEFADLDRFVGPSDPDMVCVPDAATIRKAPWAIEPVAVVIHDCVDFDGRGVALSPRAVLRKIIKLYNDKGWKPVVAPEMEFYLIAQNNNPHEPLRPPVGRAGRTEVGRQSFSIDAVNEFDPFFQDLSNFCDEAELGVETLIHEVGAGQMEINFSHGDPLDLADRVFLFKRCVRETAYRHNIFATFMAKPMEHEPGSAMHIHQSIVDNQTGKNIFSLNDGSASPLFFNYIAGLQKYMPHAMPMFAPYVNSYRRLSRFTAAPINVRWGYDNRTCGIRVPNSDPEARRLENRVPGVDVNPYLAMAATLACGYLGMVEGLEASEPMRDSAYDLDYELPRSLDDAVSAMLDCEELSEVLGRQFVEAFCAVKEKEYETFQKGITAWEREHLQLHV</sequence>
<dbReference type="PANTHER" id="PTHR43785">
    <property type="entry name" value="GAMMA-GLUTAMYLPUTRESCINE SYNTHETASE"/>
    <property type="match status" value="1"/>
</dbReference>
<keyword evidence="3" id="KW-0547">Nucleotide-binding</keyword>
<comment type="cofactor">
    <cofactor evidence="1">
        <name>Mg(2+)</name>
        <dbReference type="ChEBI" id="CHEBI:18420"/>
    </cofactor>
</comment>
<dbReference type="PROSITE" id="PS51986">
    <property type="entry name" value="GS_BETA_GRASP"/>
    <property type="match status" value="1"/>
</dbReference>
<reference evidence="10" key="1">
    <citation type="submission" date="2021-10" db="EMBL/GenBank/DDBJ databases">
        <title>The complete genome sequence of Leeia sp. TBRC 13508.</title>
        <authorList>
            <person name="Charoenyingcharoen P."/>
            <person name="Yukphan P."/>
        </authorList>
    </citation>
    <scope>NUCLEOTIDE SEQUENCE</scope>
    <source>
        <strain evidence="10">TBRC 13508</strain>
    </source>
</reference>
<dbReference type="SUPFAM" id="SSF55931">
    <property type="entry name" value="Glutamine synthetase/guanido kinase"/>
    <property type="match status" value="1"/>
</dbReference>
<dbReference type="PANTHER" id="PTHR43785:SF3">
    <property type="entry name" value="GS CATALYTIC DOMAIN-CONTAINING PROTEIN"/>
    <property type="match status" value="1"/>
</dbReference>
<dbReference type="Proteomes" id="UP001165395">
    <property type="component" value="Unassembled WGS sequence"/>
</dbReference>
<dbReference type="InterPro" id="IPR014746">
    <property type="entry name" value="Gln_synth/guanido_kin_cat_dom"/>
</dbReference>